<sequence>MLAVGAIEIASPTAHAALSYGSIAYADNGAGAVVWNYPSSREAQKAAIQYCGWSSCEALNYFTDCGVAVRNDTHVQSAHGPTLGAATRAALNAIPGGNGYIDLWACN</sequence>
<proteinExistence type="predicted"/>
<dbReference type="EMBL" id="JTLZ01000012">
    <property type="protein sequence ID" value="KHO20554.1"/>
    <property type="molecule type" value="Genomic_DNA"/>
</dbReference>
<dbReference type="Proteomes" id="UP000031004">
    <property type="component" value="Unassembled WGS sequence"/>
</dbReference>
<organism evidence="2 3">
    <name type="scientific">Mycolicibacterium setense</name>
    <dbReference type="NCBI Taxonomy" id="431269"/>
    <lineage>
        <taxon>Bacteria</taxon>
        <taxon>Bacillati</taxon>
        <taxon>Actinomycetota</taxon>
        <taxon>Actinomycetes</taxon>
        <taxon>Mycobacteriales</taxon>
        <taxon>Mycobacteriaceae</taxon>
        <taxon>Mycolicibacterium</taxon>
    </lineage>
</organism>
<name>A0ABR4YPP6_9MYCO</name>
<comment type="caution">
    <text evidence="2">The sequence shown here is derived from an EMBL/GenBank/DDBJ whole genome shotgun (WGS) entry which is preliminary data.</text>
</comment>
<gene>
    <name evidence="2" type="ORF">QQ44_27825</name>
</gene>
<evidence type="ECO:0000313" key="2">
    <source>
        <dbReference type="EMBL" id="KHO20554.1"/>
    </source>
</evidence>
<protein>
    <recommendedName>
        <fullName evidence="1">DUF4189 domain-containing protein</fullName>
    </recommendedName>
</protein>
<feature type="domain" description="DUF4189" evidence="1">
    <location>
        <begin position="20"/>
        <end position="106"/>
    </location>
</feature>
<accession>A0ABR4YPP6</accession>
<evidence type="ECO:0000313" key="3">
    <source>
        <dbReference type="Proteomes" id="UP000031004"/>
    </source>
</evidence>
<dbReference type="Pfam" id="PF13827">
    <property type="entry name" value="DUF4189"/>
    <property type="match status" value="1"/>
</dbReference>
<evidence type="ECO:0000259" key="1">
    <source>
        <dbReference type="Pfam" id="PF13827"/>
    </source>
</evidence>
<keyword evidence="3" id="KW-1185">Reference proteome</keyword>
<reference evidence="2 3" key="1">
    <citation type="submission" date="2014-11" db="EMBL/GenBank/DDBJ databases">
        <title>Mycobacterium setense Manresensis Genome.</title>
        <authorList>
            <person name="Rech G."/>
            <person name="Sumoy L."/>
        </authorList>
    </citation>
    <scope>NUCLEOTIDE SEQUENCE [LARGE SCALE GENOMIC DNA]</scope>
    <source>
        <strain evidence="2 3">Manresensis</strain>
    </source>
</reference>
<dbReference type="InterPro" id="IPR025240">
    <property type="entry name" value="DUF4189"/>
</dbReference>